<protein>
    <submittedName>
        <fullName evidence="3">SPFH domain / Band 7 family protein</fullName>
    </submittedName>
</protein>
<dbReference type="SMART" id="SM00244">
    <property type="entry name" value="PHB"/>
    <property type="match status" value="1"/>
</dbReference>
<feature type="transmembrane region" description="Helical" evidence="1">
    <location>
        <begin position="62"/>
        <end position="88"/>
    </location>
</feature>
<evidence type="ECO:0000259" key="2">
    <source>
        <dbReference type="SMART" id="SM00244"/>
    </source>
</evidence>
<dbReference type="InterPro" id="IPR036013">
    <property type="entry name" value="Band_7/SPFH_dom_sf"/>
</dbReference>
<dbReference type="SUPFAM" id="SSF117892">
    <property type="entry name" value="Band 7/SPFH domain"/>
    <property type="match status" value="1"/>
</dbReference>
<dbReference type="Proteomes" id="UP000199651">
    <property type="component" value="Unassembled WGS sequence"/>
</dbReference>
<dbReference type="PANTHER" id="PTHR43446">
    <property type="entry name" value="MEMBRANE PROTEIN-RELATED"/>
    <property type="match status" value="1"/>
</dbReference>
<dbReference type="InterPro" id="IPR001107">
    <property type="entry name" value="Band_7"/>
</dbReference>
<keyword evidence="4" id="KW-1185">Reference proteome</keyword>
<evidence type="ECO:0000313" key="4">
    <source>
        <dbReference type="Proteomes" id="UP000199651"/>
    </source>
</evidence>
<keyword evidence="1" id="KW-0812">Transmembrane</keyword>
<dbReference type="EMBL" id="FNJB01000003">
    <property type="protein sequence ID" value="SDO52531.1"/>
    <property type="molecule type" value="Genomic_DNA"/>
</dbReference>
<feature type="domain" description="Band 7" evidence="2">
    <location>
        <begin position="82"/>
        <end position="246"/>
    </location>
</feature>
<dbReference type="Pfam" id="PF01145">
    <property type="entry name" value="Band_7"/>
    <property type="match status" value="1"/>
</dbReference>
<evidence type="ECO:0000256" key="1">
    <source>
        <dbReference type="SAM" id="Phobius"/>
    </source>
</evidence>
<keyword evidence="1" id="KW-1133">Transmembrane helix</keyword>
<accession>A0A1H0K9X1</accession>
<sequence length="314" mass="33304">MTTPPDFERPVLPSPRVREKEAFGATGLPLAGAAFVLTVAGLGLIGVGIGGLAHGVDISTPVAAGAIVLGVVAVIAAGIAAGGLTMVAPNEARVLQFLGRYTGTVRIDGLRWVNPFTTRRKVSTRIRNHETAVMKVNDADGNPIEIAAVVVWKVEDTARAVFEVDDFIAFVAIQTETAVRHIANTFPYDVHGEDAMSLRDNADEITRQLSAEIAARVEAAGVLVIESRITHLAYAPEIAQAMLRRQQAGAVVAARSRIVEGAVGMVEMALARLAENDVVDLDEERKAAMVSNLMVVLCSDREAQPVVNAGSLYH</sequence>
<name>A0A1H0K9X1_9PSEU</name>
<dbReference type="AlphaFoldDB" id="A0A1H0K9X1"/>
<gene>
    <name evidence="3" type="ORF">SAMN05192558_103393</name>
</gene>
<keyword evidence="1" id="KW-0472">Membrane</keyword>
<organism evidence="3 4">
    <name type="scientific">Actinokineospora alba</name>
    <dbReference type="NCBI Taxonomy" id="504798"/>
    <lineage>
        <taxon>Bacteria</taxon>
        <taxon>Bacillati</taxon>
        <taxon>Actinomycetota</taxon>
        <taxon>Actinomycetes</taxon>
        <taxon>Pseudonocardiales</taxon>
        <taxon>Pseudonocardiaceae</taxon>
        <taxon>Actinokineospora</taxon>
    </lineage>
</organism>
<dbReference type="STRING" id="504798.SAMN05421871_102656"/>
<proteinExistence type="predicted"/>
<dbReference type="Gene3D" id="3.30.479.30">
    <property type="entry name" value="Band 7 domain"/>
    <property type="match status" value="1"/>
</dbReference>
<evidence type="ECO:0000313" key="3">
    <source>
        <dbReference type="EMBL" id="SDO52531.1"/>
    </source>
</evidence>
<reference evidence="4" key="1">
    <citation type="submission" date="2016-10" db="EMBL/GenBank/DDBJ databases">
        <authorList>
            <person name="Varghese N."/>
            <person name="Submissions S."/>
        </authorList>
    </citation>
    <scope>NUCLEOTIDE SEQUENCE [LARGE SCALE GENOMIC DNA]</scope>
    <source>
        <strain evidence="4">IBRC-M 10655</strain>
    </source>
</reference>
<dbReference type="CDD" id="cd03402">
    <property type="entry name" value="SPFH_like_u2"/>
    <property type="match status" value="1"/>
</dbReference>
<feature type="transmembrane region" description="Helical" evidence="1">
    <location>
        <begin position="28"/>
        <end position="50"/>
    </location>
</feature>
<dbReference type="OrthoDB" id="9813479at2"/>
<dbReference type="RefSeq" id="WP_091372348.1">
    <property type="nucleotide sequence ID" value="NZ_FNDV01000002.1"/>
</dbReference>
<dbReference type="PANTHER" id="PTHR43446:SF1">
    <property type="entry name" value="BAND 7 DOMAIN-CONTAINING PROTEIN"/>
    <property type="match status" value="1"/>
</dbReference>